<dbReference type="EMBL" id="JAOYFB010000004">
    <property type="protein sequence ID" value="KAK4013484.1"/>
    <property type="molecule type" value="Genomic_DNA"/>
</dbReference>
<accession>A0ABQ9ZKN1</accession>
<keyword evidence="2" id="KW-1185">Reference proteome</keyword>
<evidence type="ECO:0000313" key="1">
    <source>
        <dbReference type="EMBL" id="KAK4013484.1"/>
    </source>
</evidence>
<name>A0ABQ9ZKN1_9CRUS</name>
<protein>
    <submittedName>
        <fullName evidence="1">Uncharacterized protein</fullName>
    </submittedName>
</protein>
<reference evidence="1 2" key="1">
    <citation type="journal article" date="2023" name="Nucleic Acids Res.">
        <title>The hologenome of Daphnia magna reveals possible DNA methylation and microbiome-mediated evolution of the host genome.</title>
        <authorList>
            <person name="Chaturvedi A."/>
            <person name="Li X."/>
            <person name="Dhandapani V."/>
            <person name="Marshall H."/>
            <person name="Kissane S."/>
            <person name="Cuenca-Cambronero M."/>
            <person name="Asole G."/>
            <person name="Calvet F."/>
            <person name="Ruiz-Romero M."/>
            <person name="Marangio P."/>
            <person name="Guigo R."/>
            <person name="Rago D."/>
            <person name="Mirbahai L."/>
            <person name="Eastwood N."/>
            <person name="Colbourne J.K."/>
            <person name="Zhou J."/>
            <person name="Mallon E."/>
            <person name="Orsini L."/>
        </authorList>
    </citation>
    <scope>NUCLEOTIDE SEQUENCE [LARGE SCALE GENOMIC DNA]</scope>
    <source>
        <strain evidence="1">LRV0_1</strain>
    </source>
</reference>
<evidence type="ECO:0000313" key="2">
    <source>
        <dbReference type="Proteomes" id="UP001234178"/>
    </source>
</evidence>
<comment type="caution">
    <text evidence="1">The sequence shown here is derived from an EMBL/GenBank/DDBJ whole genome shotgun (WGS) entry which is preliminary data.</text>
</comment>
<gene>
    <name evidence="1" type="ORF">OUZ56_026039</name>
</gene>
<dbReference type="Proteomes" id="UP001234178">
    <property type="component" value="Unassembled WGS sequence"/>
</dbReference>
<organism evidence="1 2">
    <name type="scientific">Daphnia magna</name>
    <dbReference type="NCBI Taxonomy" id="35525"/>
    <lineage>
        <taxon>Eukaryota</taxon>
        <taxon>Metazoa</taxon>
        <taxon>Ecdysozoa</taxon>
        <taxon>Arthropoda</taxon>
        <taxon>Crustacea</taxon>
        <taxon>Branchiopoda</taxon>
        <taxon>Diplostraca</taxon>
        <taxon>Cladocera</taxon>
        <taxon>Anomopoda</taxon>
        <taxon>Daphniidae</taxon>
        <taxon>Daphnia</taxon>
    </lineage>
</organism>
<sequence length="97" mass="10883">MQKEIVCSMSQKISFITYFHQRTFYIKDTVSSSKPLPTNFVDCDTREITVQRIPVACKVTYSCPLCCKSGTLLLNASGKDKSKVMPNCNAFDNIGFV</sequence>
<proteinExistence type="predicted"/>